<evidence type="ECO:0000313" key="2">
    <source>
        <dbReference type="EMBL" id="GAA5084842.1"/>
    </source>
</evidence>
<dbReference type="EMBL" id="BAABKD010000001">
    <property type="protein sequence ID" value="GAA5084842.1"/>
    <property type="molecule type" value="Genomic_DNA"/>
</dbReference>
<feature type="transmembrane region" description="Helical" evidence="1">
    <location>
        <begin position="31"/>
        <end position="58"/>
    </location>
</feature>
<feature type="transmembrane region" description="Helical" evidence="1">
    <location>
        <begin position="382"/>
        <end position="404"/>
    </location>
</feature>
<feature type="transmembrane region" description="Helical" evidence="1">
    <location>
        <begin position="466"/>
        <end position="485"/>
    </location>
</feature>
<gene>
    <name evidence="2" type="ORF">GCM10023337_02890</name>
</gene>
<feature type="transmembrane region" description="Helical" evidence="1">
    <location>
        <begin position="70"/>
        <end position="92"/>
    </location>
</feature>
<sequence>MMGNIVTSSIWSRVKSDLRPFSGRWEQSWRIALLCALMTLVAMTYQIPEAAISCYVIFFVMKSDAAESTVLALALVVLVSIVILALVGLVNLTIDSPPARLTALVVSSLFFLFLGAASRLGPLGGIIALVIAFVLTLLMYVPVGELATRALLYAWLMVAAPMALVVGFNLLVGRQPKHVLVNELIERLQLAAMALEGQAPTTALRQNLALGVEAQQKRLKWLKAFHLVPTTTYKWLDAAVLQSYRILLAVLALRNQQQTEHNVELAAACRAAAHDLAQGRRPQLWSFTQSYTTNSAAHEIKTALMALASEDKPPVIPEEKRPFFAADALTNPIYQQIAIKATGAAVLCYLIYSAIDWQGIHTAMITCYVAALGSTGETIHKLFLRIVGCLIGALFGAVVLLLFMPYMISVGALMIAVFAVCLLAAWVALGSERISYAGIQIAFAFLLITLQGFGPDIDLSVARDRVVGILLGNVVMYLVFTHIWPQSVMRSVQRRLQVIENKLQTLRQQSTQNKAAAVQCAAGIAQELAWVKYEFGLVLLEPNDLRPAATVIKQTRAQIKQLQQRFEQRGLLTGGSEKLALV</sequence>
<keyword evidence="1" id="KW-0472">Membrane</keyword>
<protein>
    <submittedName>
        <fullName evidence="2">FUSC family protein</fullName>
    </submittedName>
</protein>
<feature type="transmembrane region" description="Helical" evidence="1">
    <location>
        <begin position="153"/>
        <end position="172"/>
    </location>
</feature>
<dbReference type="Pfam" id="PF04632">
    <property type="entry name" value="FUSC"/>
    <property type="match status" value="1"/>
</dbReference>
<keyword evidence="1" id="KW-1133">Transmembrane helix</keyword>
<organism evidence="2 3">
    <name type="scientific">Paenalcaligenes hermetiae</name>
    <dbReference type="NCBI Taxonomy" id="1157987"/>
    <lineage>
        <taxon>Bacteria</taxon>
        <taxon>Pseudomonadati</taxon>
        <taxon>Pseudomonadota</taxon>
        <taxon>Betaproteobacteria</taxon>
        <taxon>Burkholderiales</taxon>
        <taxon>Alcaligenaceae</taxon>
        <taxon>Paenalcaligenes</taxon>
    </lineage>
</organism>
<keyword evidence="3" id="KW-1185">Reference proteome</keyword>
<feature type="transmembrane region" description="Helical" evidence="1">
    <location>
        <begin position="98"/>
        <end position="116"/>
    </location>
</feature>
<dbReference type="InterPro" id="IPR006726">
    <property type="entry name" value="PHBA_efflux_AaeB/fusaric-R"/>
</dbReference>
<reference evidence="3" key="1">
    <citation type="journal article" date="2019" name="Int. J. Syst. Evol. Microbiol.">
        <title>The Global Catalogue of Microorganisms (GCM) 10K type strain sequencing project: providing services to taxonomists for standard genome sequencing and annotation.</title>
        <authorList>
            <consortium name="The Broad Institute Genomics Platform"/>
            <consortium name="The Broad Institute Genome Sequencing Center for Infectious Disease"/>
            <person name="Wu L."/>
            <person name="Ma J."/>
        </authorList>
    </citation>
    <scope>NUCLEOTIDE SEQUENCE [LARGE SCALE GENOMIC DNA]</scope>
    <source>
        <strain evidence="3">JCM 18423</strain>
    </source>
</reference>
<evidence type="ECO:0000313" key="3">
    <source>
        <dbReference type="Proteomes" id="UP001500227"/>
    </source>
</evidence>
<comment type="caution">
    <text evidence="2">The sequence shown here is derived from an EMBL/GenBank/DDBJ whole genome shotgun (WGS) entry which is preliminary data.</text>
</comment>
<feature type="transmembrane region" description="Helical" evidence="1">
    <location>
        <begin position="410"/>
        <end position="429"/>
    </location>
</feature>
<name>A0ABP9LXQ9_9BURK</name>
<evidence type="ECO:0000256" key="1">
    <source>
        <dbReference type="SAM" id="Phobius"/>
    </source>
</evidence>
<feature type="transmembrane region" description="Helical" evidence="1">
    <location>
        <begin position="123"/>
        <end position="141"/>
    </location>
</feature>
<accession>A0ABP9LXQ9</accession>
<feature type="transmembrane region" description="Helical" evidence="1">
    <location>
        <begin position="436"/>
        <end position="454"/>
    </location>
</feature>
<dbReference type="Proteomes" id="UP001500227">
    <property type="component" value="Unassembled WGS sequence"/>
</dbReference>
<keyword evidence="1" id="KW-0812">Transmembrane</keyword>
<proteinExistence type="predicted"/>